<name>A0A6J5L2G2_9CAUD</name>
<organism evidence="2">
    <name type="scientific">uncultured Caudovirales phage</name>
    <dbReference type="NCBI Taxonomy" id="2100421"/>
    <lineage>
        <taxon>Viruses</taxon>
        <taxon>Duplodnaviria</taxon>
        <taxon>Heunggongvirae</taxon>
        <taxon>Uroviricota</taxon>
        <taxon>Caudoviricetes</taxon>
        <taxon>Peduoviridae</taxon>
        <taxon>Maltschvirus</taxon>
        <taxon>Maltschvirus maltsch</taxon>
    </lineage>
</organism>
<evidence type="ECO:0000313" key="2">
    <source>
        <dbReference type="EMBL" id="CAB4127486.1"/>
    </source>
</evidence>
<reference evidence="2" key="1">
    <citation type="submission" date="2020-04" db="EMBL/GenBank/DDBJ databases">
        <authorList>
            <person name="Chiriac C."/>
            <person name="Salcher M."/>
            <person name="Ghai R."/>
            <person name="Kavagutti S V."/>
        </authorList>
    </citation>
    <scope>NUCLEOTIDE SEQUENCE</scope>
</reference>
<gene>
    <name evidence="2" type="ORF">UFOVP84_211</name>
</gene>
<dbReference type="EMBL" id="LR796208">
    <property type="protein sequence ID" value="CAB4127486.1"/>
    <property type="molecule type" value="Genomic_DNA"/>
</dbReference>
<feature type="compositionally biased region" description="Polar residues" evidence="1">
    <location>
        <begin position="69"/>
        <end position="86"/>
    </location>
</feature>
<protein>
    <submittedName>
        <fullName evidence="2">Uncharacterized protein</fullName>
    </submittedName>
</protein>
<accession>A0A6J5L2G2</accession>
<evidence type="ECO:0000256" key="1">
    <source>
        <dbReference type="SAM" id="MobiDB-lite"/>
    </source>
</evidence>
<feature type="region of interest" description="Disordered" evidence="1">
    <location>
        <begin position="67"/>
        <end position="86"/>
    </location>
</feature>
<proteinExistence type="predicted"/>
<sequence length="86" mass="9569">MPLYDFRNKETGQITEMSMSYGSKQQYLIDNPHMESVILTSPSLGDPTKLTATRKFDSGFGDVLKKIHSQSPGSTLNDTSSQLRRG</sequence>